<dbReference type="Proteomes" id="UP000006251">
    <property type="component" value="Unassembled WGS sequence"/>
</dbReference>
<organism evidence="2 3">
    <name type="scientific">Brumicola pallidula DSM 14239 = ACAM 615</name>
    <dbReference type="NCBI Taxonomy" id="1121922"/>
    <lineage>
        <taxon>Bacteria</taxon>
        <taxon>Pseudomonadati</taxon>
        <taxon>Pseudomonadota</taxon>
        <taxon>Gammaproteobacteria</taxon>
        <taxon>Alteromonadales</taxon>
        <taxon>Alteromonadaceae</taxon>
        <taxon>Brumicola</taxon>
    </lineage>
</organism>
<dbReference type="EMBL" id="BAEQ01000009">
    <property type="protein sequence ID" value="GAC27357.1"/>
    <property type="molecule type" value="Genomic_DNA"/>
</dbReference>
<keyword evidence="1" id="KW-0472">Membrane</keyword>
<comment type="caution">
    <text evidence="2">The sequence shown here is derived from an EMBL/GenBank/DDBJ whole genome shotgun (WGS) entry which is preliminary data.</text>
</comment>
<sequence length="44" mass="4952">MLEIIAITPIMKRAAVMRARILAFSFLNGDVLAFVISNYIQRPS</sequence>
<proteinExistence type="predicted"/>
<protein>
    <submittedName>
        <fullName evidence="2">Uncharacterized protein</fullName>
    </submittedName>
</protein>
<keyword evidence="1" id="KW-0812">Transmembrane</keyword>
<evidence type="ECO:0000313" key="3">
    <source>
        <dbReference type="Proteomes" id="UP000006251"/>
    </source>
</evidence>
<gene>
    <name evidence="2" type="ORF">GPAL_0477</name>
</gene>
<dbReference type="AlphaFoldDB" id="K6ZAI9"/>
<accession>K6ZAI9</accession>
<evidence type="ECO:0000256" key="1">
    <source>
        <dbReference type="SAM" id="Phobius"/>
    </source>
</evidence>
<keyword evidence="1" id="KW-1133">Transmembrane helix</keyword>
<reference evidence="3" key="1">
    <citation type="journal article" date="2014" name="Environ. Microbiol.">
        <title>Comparative genomics of the marine bacterial genus Glaciecola reveals the high degree of genomic diversity and genomic characteristic for cold adaptation.</title>
        <authorList>
            <person name="Qin Q.L."/>
            <person name="Xie B.B."/>
            <person name="Yu Y."/>
            <person name="Shu Y.L."/>
            <person name="Rong J.C."/>
            <person name="Zhang Y.J."/>
            <person name="Zhao D.L."/>
            <person name="Chen X.L."/>
            <person name="Zhang X.Y."/>
            <person name="Chen B."/>
            <person name="Zhou B.C."/>
            <person name="Zhang Y.Z."/>
        </authorList>
    </citation>
    <scope>NUCLEOTIDE SEQUENCE [LARGE SCALE GENOMIC DNA]</scope>
    <source>
        <strain evidence="3">ACAM 615</strain>
    </source>
</reference>
<evidence type="ECO:0000313" key="2">
    <source>
        <dbReference type="EMBL" id="GAC27357.1"/>
    </source>
</evidence>
<name>K6ZAI9_9ALTE</name>
<keyword evidence="3" id="KW-1185">Reference proteome</keyword>
<feature type="transmembrane region" description="Helical" evidence="1">
    <location>
        <begin position="21"/>
        <end position="40"/>
    </location>
</feature>